<dbReference type="PROSITE" id="PS51257">
    <property type="entry name" value="PROKAR_LIPOPROTEIN"/>
    <property type="match status" value="1"/>
</dbReference>
<dbReference type="InterPro" id="IPR006664">
    <property type="entry name" value="OMP_bac"/>
</dbReference>
<dbReference type="InterPro" id="IPR006690">
    <property type="entry name" value="OMPA-like_CS"/>
</dbReference>
<protein>
    <submittedName>
        <fullName evidence="6">OmpA family protein</fullName>
    </submittedName>
</protein>
<dbReference type="PANTHER" id="PTHR30329:SF20">
    <property type="entry name" value="EXPORTED PROTEIN"/>
    <property type="match status" value="1"/>
</dbReference>
<evidence type="ECO:0000256" key="4">
    <source>
        <dbReference type="SAM" id="Coils"/>
    </source>
</evidence>
<feature type="domain" description="OmpA-like" evidence="5">
    <location>
        <begin position="144"/>
        <end position="261"/>
    </location>
</feature>
<proteinExistence type="predicted"/>
<dbReference type="InterPro" id="IPR006665">
    <property type="entry name" value="OmpA-like"/>
</dbReference>
<evidence type="ECO:0000256" key="2">
    <source>
        <dbReference type="ARBA" id="ARBA00023136"/>
    </source>
</evidence>
<dbReference type="PRINTS" id="PR01021">
    <property type="entry name" value="OMPADOMAIN"/>
</dbReference>
<dbReference type="RefSeq" id="WP_380597857.1">
    <property type="nucleotide sequence ID" value="NZ_JBHSDU010000003.1"/>
</dbReference>
<comment type="subcellular location">
    <subcellularLocation>
        <location evidence="1">Cell outer membrane</location>
    </subcellularLocation>
</comment>
<keyword evidence="7" id="KW-1185">Reference proteome</keyword>
<evidence type="ECO:0000256" key="3">
    <source>
        <dbReference type="PROSITE-ProRule" id="PRU00473"/>
    </source>
</evidence>
<sequence>MNRSYNLLWIAAAATLLGACSSTPERVEDLEVARAVVPQVEASPRAGVAASNVAEARKSLDRANKLSDEGGKIGDIQFESQVAARNAQIANEKILAAQAREEIEKGNAERQAVLVQAREAQAKAAERRASTLEQELADMRARKTDRGMVLTLGDVLFDTGKATLKPGAYTTVDRLANVLKESPDRKVMIEGHTDSTGSEELNQALSERRAAAVQTALLERGVNANQIAAVGKGMAYPIASNNDAAGRQRNRRVEMIFTDSKSQVASDVN</sequence>
<dbReference type="InterPro" id="IPR036737">
    <property type="entry name" value="OmpA-like_sf"/>
</dbReference>
<evidence type="ECO:0000256" key="1">
    <source>
        <dbReference type="ARBA" id="ARBA00004442"/>
    </source>
</evidence>
<organism evidence="6 7">
    <name type="scientific">Steroidobacter flavus</name>
    <dbReference type="NCBI Taxonomy" id="1842136"/>
    <lineage>
        <taxon>Bacteria</taxon>
        <taxon>Pseudomonadati</taxon>
        <taxon>Pseudomonadota</taxon>
        <taxon>Gammaproteobacteria</taxon>
        <taxon>Steroidobacterales</taxon>
        <taxon>Steroidobacteraceae</taxon>
        <taxon>Steroidobacter</taxon>
    </lineage>
</organism>
<evidence type="ECO:0000313" key="7">
    <source>
        <dbReference type="Proteomes" id="UP001595904"/>
    </source>
</evidence>
<keyword evidence="2 3" id="KW-0472">Membrane</keyword>
<dbReference type="Gene3D" id="3.30.1330.60">
    <property type="entry name" value="OmpA-like domain"/>
    <property type="match status" value="1"/>
</dbReference>
<dbReference type="SUPFAM" id="SSF103088">
    <property type="entry name" value="OmpA-like"/>
    <property type="match status" value="1"/>
</dbReference>
<dbReference type="Pfam" id="PF14346">
    <property type="entry name" value="DUF4398"/>
    <property type="match status" value="1"/>
</dbReference>
<dbReference type="EMBL" id="JBHSDU010000003">
    <property type="protein sequence ID" value="MFC4310397.1"/>
    <property type="molecule type" value="Genomic_DNA"/>
</dbReference>
<comment type="caution">
    <text evidence="6">The sequence shown here is derived from an EMBL/GenBank/DDBJ whole genome shotgun (WGS) entry which is preliminary data.</text>
</comment>
<keyword evidence="4" id="KW-0175">Coiled coil</keyword>
<feature type="coiled-coil region" evidence="4">
    <location>
        <begin position="89"/>
        <end position="142"/>
    </location>
</feature>
<dbReference type="PROSITE" id="PS51123">
    <property type="entry name" value="OMPA_2"/>
    <property type="match status" value="1"/>
</dbReference>
<name>A0ABV8STS8_9GAMM</name>
<dbReference type="InterPro" id="IPR025511">
    <property type="entry name" value="DUF4398"/>
</dbReference>
<evidence type="ECO:0000259" key="5">
    <source>
        <dbReference type="PROSITE" id="PS51123"/>
    </source>
</evidence>
<dbReference type="PROSITE" id="PS01068">
    <property type="entry name" value="OMPA_1"/>
    <property type="match status" value="1"/>
</dbReference>
<dbReference type="CDD" id="cd07185">
    <property type="entry name" value="OmpA_C-like"/>
    <property type="match status" value="1"/>
</dbReference>
<dbReference type="Proteomes" id="UP001595904">
    <property type="component" value="Unassembled WGS sequence"/>
</dbReference>
<evidence type="ECO:0000313" key="6">
    <source>
        <dbReference type="EMBL" id="MFC4310397.1"/>
    </source>
</evidence>
<accession>A0ABV8STS8</accession>
<gene>
    <name evidence="6" type="ORF">ACFPN2_14990</name>
</gene>
<dbReference type="Pfam" id="PF00691">
    <property type="entry name" value="OmpA"/>
    <property type="match status" value="1"/>
</dbReference>
<dbReference type="PANTHER" id="PTHR30329">
    <property type="entry name" value="STATOR ELEMENT OF FLAGELLAR MOTOR COMPLEX"/>
    <property type="match status" value="1"/>
</dbReference>
<reference evidence="7" key="1">
    <citation type="journal article" date="2019" name="Int. J. Syst. Evol. Microbiol.">
        <title>The Global Catalogue of Microorganisms (GCM) 10K type strain sequencing project: providing services to taxonomists for standard genome sequencing and annotation.</title>
        <authorList>
            <consortium name="The Broad Institute Genomics Platform"/>
            <consortium name="The Broad Institute Genome Sequencing Center for Infectious Disease"/>
            <person name="Wu L."/>
            <person name="Ma J."/>
        </authorList>
    </citation>
    <scope>NUCLEOTIDE SEQUENCE [LARGE SCALE GENOMIC DNA]</scope>
    <source>
        <strain evidence="7">CGMCC 1.10759</strain>
    </source>
</reference>
<dbReference type="InterPro" id="IPR050330">
    <property type="entry name" value="Bact_OuterMem_StrucFunc"/>
</dbReference>